<dbReference type="InterPro" id="IPR001005">
    <property type="entry name" value="SANT/Myb"/>
</dbReference>
<dbReference type="Pfam" id="PF00249">
    <property type="entry name" value="Myb_DNA-binding"/>
    <property type="match status" value="2"/>
</dbReference>
<gene>
    <name evidence="10" type="ORF">KK1_009964</name>
</gene>
<name>A0A151TUL4_CAJCA</name>
<dbReference type="STRING" id="3821.A0A151TUL4"/>
<evidence type="ECO:0000256" key="4">
    <source>
        <dbReference type="ARBA" id="ARBA00023125"/>
    </source>
</evidence>
<organism evidence="10 11">
    <name type="scientific">Cajanus cajan</name>
    <name type="common">Pigeon pea</name>
    <name type="synonym">Cajanus indicus</name>
    <dbReference type="NCBI Taxonomy" id="3821"/>
    <lineage>
        <taxon>Eukaryota</taxon>
        <taxon>Viridiplantae</taxon>
        <taxon>Streptophyta</taxon>
        <taxon>Embryophyta</taxon>
        <taxon>Tracheophyta</taxon>
        <taxon>Spermatophyta</taxon>
        <taxon>Magnoliopsida</taxon>
        <taxon>eudicotyledons</taxon>
        <taxon>Gunneridae</taxon>
        <taxon>Pentapetalae</taxon>
        <taxon>rosids</taxon>
        <taxon>fabids</taxon>
        <taxon>Fabales</taxon>
        <taxon>Fabaceae</taxon>
        <taxon>Papilionoideae</taxon>
        <taxon>50 kb inversion clade</taxon>
        <taxon>NPAAA clade</taxon>
        <taxon>indigoferoid/millettioid clade</taxon>
        <taxon>Phaseoleae</taxon>
        <taxon>Cajanus</taxon>
    </lineage>
</organism>
<dbReference type="FunFam" id="1.10.10.60:FF:000001">
    <property type="entry name" value="MYB-related transcription factor"/>
    <property type="match status" value="1"/>
</dbReference>
<dbReference type="Gene3D" id="1.10.10.60">
    <property type="entry name" value="Homeodomain-like"/>
    <property type="match status" value="2"/>
</dbReference>
<proteinExistence type="predicted"/>
<dbReference type="PANTHER" id="PTHR10641:SF1346">
    <property type="entry name" value="TRANSCRIPTION FACTOR MYB14"/>
    <property type="match status" value="1"/>
</dbReference>
<dbReference type="GO" id="GO:0005634">
    <property type="term" value="C:nucleus"/>
    <property type="evidence" value="ECO:0007669"/>
    <property type="project" value="UniProtKB-SubCell"/>
</dbReference>
<dbReference type="Gramene" id="C.cajan_09690.t">
    <property type="protein sequence ID" value="C.cajan_09690.t"/>
    <property type="gene ID" value="C.cajan_09690"/>
</dbReference>
<dbReference type="InterPro" id="IPR015495">
    <property type="entry name" value="Myb_TF_plants"/>
</dbReference>
<reference evidence="10 11" key="1">
    <citation type="journal article" date="2012" name="Nat. Biotechnol.">
        <title>Draft genome sequence of pigeonpea (Cajanus cajan), an orphan legume crop of resource-poor farmers.</title>
        <authorList>
            <person name="Varshney R.K."/>
            <person name="Chen W."/>
            <person name="Li Y."/>
            <person name="Bharti A.K."/>
            <person name="Saxena R.K."/>
            <person name="Schlueter J.A."/>
            <person name="Donoghue M.T."/>
            <person name="Azam S."/>
            <person name="Fan G."/>
            <person name="Whaley A.M."/>
            <person name="Farmer A.D."/>
            <person name="Sheridan J."/>
            <person name="Iwata A."/>
            <person name="Tuteja R."/>
            <person name="Penmetsa R.V."/>
            <person name="Wu W."/>
            <person name="Upadhyaya H.D."/>
            <person name="Yang S.P."/>
            <person name="Shah T."/>
            <person name="Saxena K.B."/>
            <person name="Michael T."/>
            <person name="McCombie W.R."/>
            <person name="Yang B."/>
            <person name="Zhang G."/>
            <person name="Yang H."/>
            <person name="Wang J."/>
            <person name="Spillane C."/>
            <person name="Cook D.R."/>
            <person name="May G.D."/>
            <person name="Xu X."/>
            <person name="Jackson S.A."/>
        </authorList>
    </citation>
    <scope>NUCLEOTIDE SEQUENCE [LARGE SCALE GENOMIC DNA]</scope>
    <source>
        <strain evidence="11">cv. Asha</strain>
    </source>
</reference>
<feature type="compositionally biased region" description="Polar residues" evidence="7">
    <location>
        <begin position="175"/>
        <end position="196"/>
    </location>
</feature>
<keyword evidence="4" id="KW-0238">DNA-binding</keyword>
<dbReference type="OrthoDB" id="2143914at2759"/>
<evidence type="ECO:0000313" key="11">
    <source>
        <dbReference type="Proteomes" id="UP000075243"/>
    </source>
</evidence>
<dbReference type="EMBL" id="CM003605">
    <property type="protein sequence ID" value="KYP70735.1"/>
    <property type="molecule type" value="Genomic_DNA"/>
</dbReference>
<dbReference type="CDD" id="cd00167">
    <property type="entry name" value="SANT"/>
    <property type="match status" value="2"/>
</dbReference>
<evidence type="ECO:0000256" key="6">
    <source>
        <dbReference type="ARBA" id="ARBA00023242"/>
    </source>
</evidence>
<dbReference type="AlphaFoldDB" id="A0A151TUL4"/>
<feature type="domain" description="HTH myb-type" evidence="9">
    <location>
        <begin position="9"/>
        <end position="61"/>
    </location>
</feature>
<dbReference type="PANTHER" id="PTHR10641">
    <property type="entry name" value="MYB FAMILY TRANSCRIPTION FACTOR"/>
    <property type="match status" value="1"/>
</dbReference>
<evidence type="ECO:0000259" key="8">
    <source>
        <dbReference type="PROSITE" id="PS50090"/>
    </source>
</evidence>
<evidence type="ECO:0000259" key="9">
    <source>
        <dbReference type="PROSITE" id="PS51294"/>
    </source>
</evidence>
<feature type="domain" description="HTH myb-type" evidence="9">
    <location>
        <begin position="62"/>
        <end position="116"/>
    </location>
</feature>
<feature type="region of interest" description="Disordered" evidence="7">
    <location>
        <begin position="118"/>
        <end position="196"/>
    </location>
</feature>
<evidence type="ECO:0000256" key="5">
    <source>
        <dbReference type="ARBA" id="ARBA00023163"/>
    </source>
</evidence>
<dbReference type="FunFam" id="1.10.10.60:FF:000316">
    <property type="entry name" value="Transcription factor MYB15"/>
    <property type="match status" value="1"/>
</dbReference>
<keyword evidence="3" id="KW-0805">Transcription regulation</keyword>
<feature type="domain" description="Myb-like" evidence="8">
    <location>
        <begin position="9"/>
        <end position="61"/>
    </location>
</feature>
<keyword evidence="11" id="KW-1185">Reference proteome</keyword>
<dbReference type="GO" id="GO:0003677">
    <property type="term" value="F:DNA binding"/>
    <property type="evidence" value="ECO:0007669"/>
    <property type="project" value="UniProtKB-KW"/>
</dbReference>
<dbReference type="PROSITE" id="PS50090">
    <property type="entry name" value="MYB_LIKE"/>
    <property type="match status" value="2"/>
</dbReference>
<dbReference type="OMA" id="HIKIAPN"/>
<evidence type="ECO:0000256" key="1">
    <source>
        <dbReference type="ARBA" id="ARBA00004123"/>
    </source>
</evidence>
<dbReference type="InterPro" id="IPR009057">
    <property type="entry name" value="Homeodomain-like_sf"/>
</dbReference>
<evidence type="ECO:0000256" key="3">
    <source>
        <dbReference type="ARBA" id="ARBA00023015"/>
    </source>
</evidence>
<dbReference type="PROSITE" id="PS51294">
    <property type="entry name" value="HTH_MYB"/>
    <property type="match status" value="2"/>
</dbReference>
<sequence>MGRAPCCEKMGLKRGPWTPEEDQILINYINTYGHANWRALPKLAGLLRCGKSCRLRWINYLRPDIKRGNFTREEEDAIISLHEMLGNRWSAIAARLPGRTDNEIKNVWHTHLKKRLPQNYQECHDPKRSKKQPKLDVVDASKSNQDAKLEQEQDPLNSPIHASSTKEEDMPLSPPQCSSDMSSLTTSDNNSSINNHDMSLNVNDIETPENNLALDEDFWSEVLSSDNSGETNGFPTIDVDFDPFRPMSHVTEDGVLIDSSSSICDGMEFWCNIYTRAEEFTQLLEL</sequence>
<evidence type="ECO:0000256" key="7">
    <source>
        <dbReference type="SAM" id="MobiDB-lite"/>
    </source>
</evidence>
<dbReference type="Proteomes" id="UP000075243">
    <property type="component" value="Chromosome 3"/>
</dbReference>
<evidence type="ECO:0000256" key="2">
    <source>
        <dbReference type="ARBA" id="ARBA00022737"/>
    </source>
</evidence>
<dbReference type="SMART" id="SM00717">
    <property type="entry name" value="SANT"/>
    <property type="match status" value="2"/>
</dbReference>
<evidence type="ECO:0000313" key="10">
    <source>
        <dbReference type="EMBL" id="KYP70735.1"/>
    </source>
</evidence>
<keyword evidence="5" id="KW-0804">Transcription</keyword>
<feature type="compositionally biased region" description="Polar residues" evidence="7">
    <location>
        <begin position="154"/>
        <end position="163"/>
    </location>
</feature>
<keyword evidence="6" id="KW-0539">Nucleus</keyword>
<dbReference type="InterPro" id="IPR017930">
    <property type="entry name" value="Myb_dom"/>
</dbReference>
<feature type="domain" description="Myb-like" evidence="8">
    <location>
        <begin position="62"/>
        <end position="112"/>
    </location>
</feature>
<dbReference type="SUPFAM" id="SSF46689">
    <property type="entry name" value="Homeodomain-like"/>
    <property type="match status" value="1"/>
</dbReference>
<keyword evidence="2" id="KW-0677">Repeat</keyword>
<protein>
    <submittedName>
        <fullName evidence="10">Myb-related protein Myb4</fullName>
    </submittedName>
</protein>
<feature type="compositionally biased region" description="Basic and acidic residues" evidence="7">
    <location>
        <begin position="133"/>
        <end position="151"/>
    </location>
</feature>
<comment type="subcellular location">
    <subcellularLocation>
        <location evidence="1">Nucleus</location>
    </subcellularLocation>
</comment>
<accession>A0A151TUL4</accession>